<protein>
    <submittedName>
        <fullName evidence="2">Uncharacterized protein</fullName>
    </submittedName>
</protein>
<evidence type="ECO:0000313" key="4">
    <source>
        <dbReference type="EMBL" id="GBO10894.1"/>
    </source>
</evidence>
<name>A0A4Y2UGQ0_ARAVE</name>
<dbReference type="AlphaFoldDB" id="A0A4Y2UGQ0"/>
<dbReference type="EMBL" id="BGPR01035759">
    <property type="protein sequence ID" value="GBO10737.1"/>
    <property type="molecule type" value="Genomic_DNA"/>
</dbReference>
<organism evidence="2 5">
    <name type="scientific">Araneus ventricosus</name>
    <name type="common">Orbweaver spider</name>
    <name type="synonym">Epeira ventricosa</name>
    <dbReference type="NCBI Taxonomy" id="182803"/>
    <lineage>
        <taxon>Eukaryota</taxon>
        <taxon>Metazoa</taxon>
        <taxon>Ecdysozoa</taxon>
        <taxon>Arthropoda</taxon>
        <taxon>Chelicerata</taxon>
        <taxon>Arachnida</taxon>
        <taxon>Araneae</taxon>
        <taxon>Araneomorphae</taxon>
        <taxon>Entelegynae</taxon>
        <taxon>Araneoidea</taxon>
        <taxon>Araneidae</taxon>
        <taxon>Araneus</taxon>
    </lineage>
</organism>
<proteinExistence type="predicted"/>
<evidence type="ECO:0000313" key="2">
    <source>
        <dbReference type="EMBL" id="GBO10737.1"/>
    </source>
</evidence>
<evidence type="ECO:0000256" key="1">
    <source>
        <dbReference type="SAM" id="MobiDB-lite"/>
    </source>
</evidence>
<feature type="compositionally biased region" description="Polar residues" evidence="1">
    <location>
        <begin position="52"/>
        <end position="62"/>
    </location>
</feature>
<feature type="compositionally biased region" description="Polar residues" evidence="1">
    <location>
        <begin position="71"/>
        <end position="83"/>
    </location>
</feature>
<evidence type="ECO:0000313" key="5">
    <source>
        <dbReference type="Proteomes" id="UP000499080"/>
    </source>
</evidence>
<reference evidence="2 5" key="1">
    <citation type="journal article" date="2019" name="Sci. Rep.">
        <title>Orb-weaving spider Araneus ventricosus genome elucidates the spidroin gene catalogue.</title>
        <authorList>
            <person name="Kono N."/>
            <person name="Nakamura H."/>
            <person name="Ohtoshi R."/>
            <person name="Moran D.A.P."/>
            <person name="Shinohara A."/>
            <person name="Yoshida Y."/>
            <person name="Fujiwara M."/>
            <person name="Mori M."/>
            <person name="Tomita M."/>
            <person name="Arakawa K."/>
        </authorList>
    </citation>
    <scope>NUCLEOTIDE SEQUENCE [LARGE SCALE GENOMIC DNA]</scope>
</reference>
<accession>A0A4Y2UGQ0</accession>
<evidence type="ECO:0000313" key="3">
    <source>
        <dbReference type="EMBL" id="GBO10742.1"/>
    </source>
</evidence>
<keyword evidence="5" id="KW-1185">Reference proteome</keyword>
<dbReference type="EMBL" id="BGPR01035869">
    <property type="protein sequence ID" value="GBO10894.1"/>
    <property type="molecule type" value="Genomic_DNA"/>
</dbReference>
<feature type="region of interest" description="Disordered" evidence="1">
    <location>
        <begin position="52"/>
        <end position="83"/>
    </location>
</feature>
<gene>
    <name evidence="2" type="ORF">AVEN_172275_1</name>
    <name evidence="3" type="ORF">AVEN_20850_1</name>
    <name evidence="4" type="ORF">AVEN_36064_1</name>
</gene>
<sequence length="148" mass="16745">MTRTTPELAPLIQISAPHQKEALWPCTYDLTFNRPTYTAGLQWNRFSNLKPSSLEGETSPLSHRSPGKSFQKMTRSSASTQGHIHLVSSNPLQDRNIVHSRSDATEDPPFVWTMLELNLQSKVFNLEWRGILEIAVLTHAQHLSLITL</sequence>
<comment type="caution">
    <text evidence="2">The sequence shown here is derived from an EMBL/GenBank/DDBJ whole genome shotgun (WGS) entry which is preliminary data.</text>
</comment>
<dbReference type="EMBL" id="BGPR01035765">
    <property type="protein sequence ID" value="GBO10742.1"/>
    <property type="molecule type" value="Genomic_DNA"/>
</dbReference>
<dbReference type="Proteomes" id="UP000499080">
    <property type="component" value="Unassembled WGS sequence"/>
</dbReference>